<comment type="caution">
    <text evidence="1">The sequence shown here is derived from an EMBL/GenBank/DDBJ whole genome shotgun (WGS) entry which is preliminary data.</text>
</comment>
<evidence type="ECO:0000313" key="2">
    <source>
        <dbReference type="Proteomes" id="UP000180246"/>
    </source>
</evidence>
<proteinExistence type="predicted"/>
<name>A0A1S2N920_9BURK</name>
<evidence type="ECO:0000313" key="1">
    <source>
        <dbReference type="EMBL" id="OIJ41310.1"/>
    </source>
</evidence>
<reference evidence="1 2" key="1">
    <citation type="submission" date="2014-10" db="EMBL/GenBank/DDBJ databases">
        <authorList>
            <person name="Seo M.-J."/>
            <person name="Seok Y.J."/>
            <person name="Cha I.-T."/>
        </authorList>
    </citation>
    <scope>NUCLEOTIDE SEQUENCE [LARGE SCALE GENOMIC DNA]</scope>
    <source>
        <strain evidence="1 2">NEU</strain>
    </source>
</reference>
<dbReference type="EMBL" id="JRYB01000001">
    <property type="protein sequence ID" value="OIJ41310.1"/>
    <property type="molecule type" value="Genomic_DNA"/>
</dbReference>
<dbReference type="Proteomes" id="UP000180246">
    <property type="component" value="Unassembled WGS sequence"/>
</dbReference>
<dbReference type="AlphaFoldDB" id="A0A1S2N920"/>
<gene>
    <name evidence="1" type="ORF">LO55_4488</name>
</gene>
<sequence>MGMTELDRKLQAGALLGRRVEGDRLVLADAVLAQALDGGRPLTASERAALQASPLTLRRLRHLADSRRTQARAGNWRGSRGLLRAADSGNALNLLRTDDGMWRLHFVDAAGSLAVVVQLDPEAAGAAGVMAARPAIQVRDGRGALVLEGQLDADGECEGRWPFAASPAAHFQQHGARFEVIPGVNPVT</sequence>
<accession>A0A1S2N920</accession>
<organism evidence="1 2">
    <name type="scientific">Massilia timonae</name>
    <dbReference type="NCBI Taxonomy" id="47229"/>
    <lineage>
        <taxon>Bacteria</taxon>
        <taxon>Pseudomonadati</taxon>
        <taxon>Pseudomonadota</taxon>
        <taxon>Betaproteobacteria</taxon>
        <taxon>Burkholderiales</taxon>
        <taxon>Oxalobacteraceae</taxon>
        <taxon>Telluria group</taxon>
        <taxon>Massilia</taxon>
    </lineage>
</organism>
<protein>
    <submittedName>
        <fullName evidence="1">Uncharacterized protein</fullName>
    </submittedName>
</protein>